<dbReference type="PANTHER" id="PTHR43537:SF44">
    <property type="entry name" value="GNTR FAMILY REGULATORY PROTEIN"/>
    <property type="match status" value="1"/>
</dbReference>
<dbReference type="InterPro" id="IPR036388">
    <property type="entry name" value="WH-like_DNA-bd_sf"/>
</dbReference>
<dbReference type="PANTHER" id="PTHR43537">
    <property type="entry name" value="TRANSCRIPTIONAL REGULATOR, GNTR FAMILY"/>
    <property type="match status" value="1"/>
</dbReference>
<dbReference type="SUPFAM" id="SSF48008">
    <property type="entry name" value="GntR ligand-binding domain-like"/>
    <property type="match status" value="1"/>
</dbReference>
<dbReference type="PROSITE" id="PS50949">
    <property type="entry name" value="HTH_GNTR"/>
    <property type="match status" value="1"/>
</dbReference>
<evidence type="ECO:0000313" key="5">
    <source>
        <dbReference type="EMBL" id="SDD30972.1"/>
    </source>
</evidence>
<dbReference type="STRING" id="1045774.SAMN05421872_107147"/>
<dbReference type="Pfam" id="PF07729">
    <property type="entry name" value="FCD"/>
    <property type="match status" value="1"/>
</dbReference>
<dbReference type="SMART" id="SM00345">
    <property type="entry name" value="HTH_GNTR"/>
    <property type="match status" value="1"/>
</dbReference>
<keyword evidence="1" id="KW-0805">Transcription regulation</keyword>
<dbReference type="EMBL" id="FMZM01000007">
    <property type="protein sequence ID" value="SDD30972.1"/>
    <property type="molecule type" value="Genomic_DNA"/>
</dbReference>
<keyword evidence="2 5" id="KW-0238">DNA-binding</keyword>
<dbReference type="SUPFAM" id="SSF46785">
    <property type="entry name" value="Winged helix' DNA-binding domain"/>
    <property type="match status" value="1"/>
</dbReference>
<reference evidence="5 6" key="1">
    <citation type="submission" date="2016-10" db="EMBL/GenBank/DDBJ databases">
        <authorList>
            <person name="de Groot N.N."/>
        </authorList>
    </citation>
    <scope>NUCLEOTIDE SEQUENCE [LARGE SCALE GENOMIC DNA]</scope>
    <source>
        <strain evidence="5 6">CGMCC 4.6858</strain>
    </source>
</reference>
<organism evidence="5 6">
    <name type="scientific">Nocardioides lianchengensis</name>
    <dbReference type="NCBI Taxonomy" id="1045774"/>
    <lineage>
        <taxon>Bacteria</taxon>
        <taxon>Bacillati</taxon>
        <taxon>Actinomycetota</taxon>
        <taxon>Actinomycetes</taxon>
        <taxon>Propionibacteriales</taxon>
        <taxon>Nocardioidaceae</taxon>
        <taxon>Nocardioides</taxon>
    </lineage>
</organism>
<proteinExistence type="predicted"/>
<dbReference type="InterPro" id="IPR036390">
    <property type="entry name" value="WH_DNA-bd_sf"/>
</dbReference>
<dbReference type="InterPro" id="IPR011711">
    <property type="entry name" value="GntR_C"/>
</dbReference>
<keyword evidence="6" id="KW-1185">Reference proteome</keyword>
<dbReference type="Gene3D" id="1.10.10.10">
    <property type="entry name" value="Winged helix-like DNA-binding domain superfamily/Winged helix DNA-binding domain"/>
    <property type="match status" value="1"/>
</dbReference>
<keyword evidence="3" id="KW-0804">Transcription</keyword>
<dbReference type="Pfam" id="PF00392">
    <property type="entry name" value="GntR"/>
    <property type="match status" value="1"/>
</dbReference>
<protein>
    <submittedName>
        <fullName evidence="5">DNA-binding transcriptional regulator, FadR family</fullName>
    </submittedName>
</protein>
<sequence>MSDVKRLGEIGVTPVQATPRRPRERLAQGVVTSLIDTVVSGAVGVGEALPPEPLLAESFGVSRSTVREAVKLLEAKGLVEVRQGLGTVVRPEDDWNLLEPDVLAAACRHEQGLAVLDELVRVRASLESMLAIQAATRASDADLAEIAELHARMEREIATPYAFIETDVLFHDRIMRAAGSRLASSIVRTVHDEARASALYAGHPTPEGCRTSNGEHAEILARLLARDPAGAAAAIGEHITRAWDRRRPTP</sequence>
<dbReference type="SMART" id="SM00895">
    <property type="entry name" value="FCD"/>
    <property type="match status" value="1"/>
</dbReference>
<dbReference type="AlphaFoldDB" id="A0A1G6TP65"/>
<dbReference type="Proteomes" id="UP000199034">
    <property type="component" value="Unassembled WGS sequence"/>
</dbReference>
<evidence type="ECO:0000313" key="6">
    <source>
        <dbReference type="Proteomes" id="UP000199034"/>
    </source>
</evidence>
<dbReference type="GO" id="GO:0003677">
    <property type="term" value="F:DNA binding"/>
    <property type="evidence" value="ECO:0007669"/>
    <property type="project" value="UniProtKB-KW"/>
</dbReference>
<accession>A0A1G6TP65</accession>
<dbReference type="InterPro" id="IPR000524">
    <property type="entry name" value="Tscrpt_reg_HTH_GntR"/>
</dbReference>
<dbReference type="InterPro" id="IPR008920">
    <property type="entry name" value="TF_FadR/GntR_C"/>
</dbReference>
<dbReference type="CDD" id="cd07377">
    <property type="entry name" value="WHTH_GntR"/>
    <property type="match status" value="1"/>
</dbReference>
<feature type="domain" description="HTH gntR-type" evidence="4">
    <location>
        <begin position="24"/>
        <end position="92"/>
    </location>
</feature>
<evidence type="ECO:0000256" key="2">
    <source>
        <dbReference type="ARBA" id="ARBA00023125"/>
    </source>
</evidence>
<evidence type="ECO:0000256" key="1">
    <source>
        <dbReference type="ARBA" id="ARBA00023015"/>
    </source>
</evidence>
<dbReference type="GO" id="GO:0003700">
    <property type="term" value="F:DNA-binding transcription factor activity"/>
    <property type="evidence" value="ECO:0007669"/>
    <property type="project" value="InterPro"/>
</dbReference>
<dbReference type="Gene3D" id="1.20.120.530">
    <property type="entry name" value="GntR ligand-binding domain-like"/>
    <property type="match status" value="1"/>
</dbReference>
<gene>
    <name evidence="5" type="ORF">SAMN05421872_107147</name>
</gene>
<dbReference type="PRINTS" id="PR00035">
    <property type="entry name" value="HTHGNTR"/>
</dbReference>
<evidence type="ECO:0000259" key="4">
    <source>
        <dbReference type="PROSITE" id="PS50949"/>
    </source>
</evidence>
<name>A0A1G6TP65_9ACTN</name>
<evidence type="ECO:0000256" key="3">
    <source>
        <dbReference type="ARBA" id="ARBA00023163"/>
    </source>
</evidence>